<keyword evidence="2" id="KW-0456">Lyase</keyword>
<dbReference type="NCBIfam" id="NF043068">
    <property type="entry name" value="glycl_HYPD"/>
    <property type="match status" value="1"/>
</dbReference>
<dbReference type="Pfam" id="PF02901">
    <property type="entry name" value="PFL-like"/>
    <property type="match status" value="1"/>
</dbReference>
<evidence type="ECO:0000259" key="5">
    <source>
        <dbReference type="PROSITE" id="PS51149"/>
    </source>
</evidence>
<dbReference type="SUPFAM" id="SSF51998">
    <property type="entry name" value="PFL-like glycyl radical enzymes"/>
    <property type="match status" value="1"/>
</dbReference>
<dbReference type="Proteomes" id="UP000614200">
    <property type="component" value="Unassembled WGS sequence"/>
</dbReference>
<dbReference type="InterPro" id="IPR001150">
    <property type="entry name" value="Gly_radical"/>
</dbReference>
<proteinExistence type="predicted"/>
<evidence type="ECO:0000259" key="6">
    <source>
        <dbReference type="PROSITE" id="PS51554"/>
    </source>
</evidence>
<evidence type="ECO:0000313" key="8">
    <source>
        <dbReference type="Proteomes" id="UP000614200"/>
    </source>
</evidence>
<keyword evidence="1 3" id="KW-0556">Organic radical</keyword>
<feature type="domain" description="PFL" evidence="6">
    <location>
        <begin position="14"/>
        <end position="672"/>
    </location>
</feature>
<feature type="domain" description="Glycine radical" evidence="5">
    <location>
        <begin position="679"/>
        <end position="799"/>
    </location>
</feature>
<reference evidence="7 8" key="1">
    <citation type="submission" date="2020-11" db="EMBL/GenBank/DDBJ databases">
        <title>Fusibacter basophilias sp. nov.</title>
        <authorList>
            <person name="Qiu D."/>
        </authorList>
    </citation>
    <scope>NUCLEOTIDE SEQUENCE [LARGE SCALE GENOMIC DNA]</scope>
    <source>
        <strain evidence="7 8">Q10-2</strain>
    </source>
</reference>
<feature type="region of interest" description="Disordered" evidence="4">
    <location>
        <begin position="670"/>
        <end position="690"/>
    </location>
</feature>
<dbReference type="PANTHER" id="PTHR43641">
    <property type="entry name" value="FORMATE ACETYLTRANSFERASE 3-RELATED"/>
    <property type="match status" value="1"/>
</dbReference>
<protein>
    <submittedName>
        <fullName evidence="7">Glycyl radical protein</fullName>
    </submittedName>
</protein>
<dbReference type="PROSITE" id="PS51554">
    <property type="entry name" value="PFL"/>
    <property type="match status" value="1"/>
</dbReference>
<dbReference type="InterPro" id="IPR050012">
    <property type="entry name" value="Glycl_HYPD"/>
</dbReference>
<dbReference type="PANTHER" id="PTHR43641:SF2">
    <property type="entry name" value="DEHYDRATASE YBIW-RELATED"/>
    <property type="match status" value="1"/>
</dbReference>
<dbReference type="InterPro" id="IPR004184">
    <property type="entry name" value="PFL_dom"/>
</dbReference>
<evidence type="ECO:0000256" key="1">
    <source>
        <dbReference type="ARBA" id="ARBA00022818"/>
    </source>
</evidence>
<evidence type="ECO:0000256" key="3">
    <source>
        <dbReference type="PROSITE-ProRule" id="PRU00493"/>
    </source>
</evidence>
<dbReference type="Pfam" id="PF01228">
    <property type="entry name" value="Gly_radical"/>
    <property type="match status" value="1"/>
</dbReference>
<dbReference type="EMBL" id="JADKNH010000014">
    <property type="protein sequence ID" value="MBF4695267.1"/>
    <property type="molecule type" value="Genomic_DNA"/>
</dbReference>
<dbReference type="Gene3D" id="3.20.70.20">
    <property type="match status" value="1"/>
</dbReference>
<accession>A0ABR9ZXT8</accession>
<gene>
    <name evidence="7" type="ORF">ISU02_19410</name>
</gene>
<organism evidence="7 8">
    <name type="scientific">Fusibacter ferrireducens</name>
    <dbReference type="NCBI Taxonomy" id="2785058"/>
    <lineage>
        <taxon>Bacteria</taxon>
        <taxon>Bacillati</taxon>
        <taxon>Bacillota</taxon>
        <taxon>Clostridia</taxon>
        <taxon>Eubacteriales</taxon>
        <taxon>Eubacteriales Family XII. Incertae Sedis</taxon>
        <taxon>Fusibacter</taxon>
    </lineage>
</organism>
<keyword evidence="8" id="KW-1185">Reference proteome</keyword>
<name>A0ABR9ZXT8_9FIRM</name>
<dbReference type="PROSITE" id="PS51149">
    <property type="entry name" value="GLY_RADICAL_2"/>
    <property type="match status" value="1"/>
</dbReference>
<evidence type="ECO:0000313" key="7">
    <source>
        <dbReference type="EMBL" id="MBF4695267.1"/>
    </source>
</evidence>
<sequence>MSTVTESKLRGSTTRIKRLRNISEKECQPTISIERALLLTEAYKKWEGTCSTPVLRGRAFKYIMENRTLYIERGALIVGEKGHKPWAAPTFPELCCHTLEDFDNMNHREKVFFKVSDEDRRLQEEVIIPYWQDRAMMKRMNALLPEAWHDLFNAGMFTEFLMQRGPGHTVADGKIYKTGYLDFIERIDREIENLDFNMDVNALNKLEALKGMRLTCEGMIILGKRYAMRARALAESESDPQWRAELLELAEVCEVVPAHKPETFRQAIQMYWFTHIGVTVEMNNWDAYSPGKLDQHLEPFYNREIEAGTLTRDQAREYLENLWIQFNNQPAPPKVGITLKESATYTDFCNINTGALRPDGTNGVSEVSYLILEVMDEMKLLQPSSNVQISRKSPEKFLKEAMKISRKGWGQPAFYNSEAIIQELLNMGKTIDDARASGIASGCVETGTAGKEAYVLTGYLNVPKVLELVLNRGFDPYTQKNIAPDLGDPCTFSSYESFYQAVYDMLKYVVKVKIAGNNLIERMYMQFMPVPLLSVITDDCIRKGVDYNSGGARYNTSYIQCVGIATITDSLATIKKHVYEEKTFVMEMLIKSCKANFKGYDAVYDLIDNQTPKYGNDDDYADDILREVVQSLQEVISGRITPKGAKTVVEFLPTTCHVYFGQVMEASPNGRHSGASLPDGISPEKGADRNGPTAVIKSASKIDQLKTGGALLNQKFSPSVVAGDQGIANMSALVRAYFALDGHHIQFNVIERATLLDAQKNPDAYKDLIVRVAGYSDYFNNLDKALQDEIIERTEQNFG</sequence>
<comment type="caution">
    <text evidence="7">The sequence shown here is derived from an EMBL/GenBank/DDBJ whole genome shotgun (WGS) entry which is preliminary data.</text>
</comment>
<evidence type="ECO:0000256" key="4">
    <source>
        <dbReference type="SAM" id="MobiDB-lite"/>
    </source>
</evidence>
<evidence type="ECO:0000256" key="2">
    <source>
        <dbReference type="ARBA" id="ARBA00023239"/>
    </source>
</evidence>
<dbReference type="CDD" id="cd01677">
    <property type="entry name" value="PFL2_DhaB_BssA"/>
    <property type="match status" value="1"/>
</dbReference>
<dbReference type="InterPro" id="IPR051215">
    <property type="entry name" value="GRE"/>
</dbReference>
<feature type="modified residue" description="Glycine radical" evidence="3">
    <location>
        <position position="774"/>
    </location>
</feature>